<evidence type="ECO:0000256" key="7">
    <source>
        <dbReference type="SAM" id="SignalP"/>
    </source>
</evidence>
<dbReference type="InterPro" id="IPR018244">
    <property type="entry name" value="Allrgn_V5/Tpx1_CS"/>
</dbReference>
<dbReference type="InParanoid" id="A0A2I4CS66"/>
<dbReference type="Gene3D" id="3.40.33.10">
    <property type="entry name" value="CAP"/>
    <property type="match status" value="1"/>
</dbReference>
<gene>
    <name evidence="10" type="primary">crispld2</name>
</gene>
<keyword evidence="2" id="KW-0964">Secreted</keyword>
<feature type="domain" description="LCCL" evidence="8">
    <location>
        <begin position="307"/>
        <end position="402"/>
    </location>
</feature>
<dbReference type="InterPro" id="IPR004043">
    <property type="entry name" value="LCCL"/>
</dbReference>
<keyword evidence="3 7" id="KW-0732">Signal</keyword>
<dbReference type="SMART" id="SM00198">
    <property type="entry name" value="SCP"/>
    <property type="match status" value="1"/>
</dbReference>
<dbReference type="PRINTS" id="PR00837">
    <property type="entry name" value="V5TPXLIKE"/>
</dbReference>
<evidence type="ECO:0000313" key="9">
    <source>
        <dbReference type="Proteomes" id="UP000192220"/>
    </source>
</evidence>
<dbReference type="RefSeq" id="XP_013882836.1">
    <property type="nucleotide sequence ID" value="XM_014027382.1"/>
</dbReference>
<evidence type="ECO:0000256" key="2">
    <source>
        <dbReference type="ARBA" id="ARBA00022525"/>
    </source>
</evidence>
<sequence length="518" mass="58079">MTHSAVAWLLVPFLLLFCVTDTFSLFLPDSKELRELLSRYEQGDDRTGVNSPAGNRTRRAILWSDREEILQLHNKLRGSVYPAASDMEYMVWDDELERSATQWAEMCQWDHGPQDLLRSIGQNLAVHWGRYRSPAFHVQAWYDEVKDYTYPYAHECNPWCPERCSGPMCTHYTQLVWATTSRVGCAVHVCPAMNVWGEIWENAVYLVCNYSPKGNWIGEAPYKHGRPCSQCPPSYGGGCRNNLCYKDSQRSETEDMNEVEKPQVPLSPRTTSRPVPKTPRKPVPKPSTTRPAVPRTSPAKTPSNPYLAHNIKCETRLRDKCKGVTCNRHRCPANCLNKKAKVWGSGVYDAQSSVCRAAIHAGIIDNNGGLVDVTRTDRSPFFVRSTKNGIESLSKYKPGNSFVLAKVQEYTADCYTTVAEICPFKRPSSHCPRISCPANCNSQPSYWSPVVGNNIYADSSSICKAAIHAGVIKTDGGFVDVLPLERRKSYTGVLKNDIQSESKSNTDGGSFRLFAVKI</sequence>
<dbReference type="SUPFAM" id="SSF69848">
    <property type="entry name" value="LCCL domain"/>
    <property type="match status" value="2"/>
</dbReference>
<feature type="compositionally biased region" description="Basic and acidic residues" evidence="6">
    <location>
        <begin position="251"/>
        <end position="261"/>
    </location>
</feature>
<dbReference type="InterPro" id="IPR014044">
    <property type="entry name" value="CAP_dom"/>
</dbReference>
<dbReference type="InterPro" id="IPR001283">
    <property type="entry name" value="CRISP-related"/>
</dbReference>
<dbReference type="Gene3D" id="2.170.130.20">
    <property type="entry name" value="LCCL-like domain"/>
    <property type="match status" value="2"/>
</dbReference>
<keyword evidence="9" id="KW-1185">Reference proteome</keyword>
<dbReference type="AlphaFoldDB" id="A0A2I4CS66"/>
<feature type="signal peptide" evidence="7">
    <location>
        <begin position="1"/>
        <end position="24"/>
    </location>
</feature>
<dbReference type="SUPFAM" id="SSF55797">
    <property type="entry name" value="PR-1-like"/>
    <property type="match status" value="1"/>
</dbReference>
<dbReference type="InterPro" id="IPR035940">
    <property type="entry name" value="CAP_sf"/>
</dbReference>
<dbReference type="PANTHER" id="PTHR31331">
    <property type="entry name" value="LCCL DOMAIN PROTEIN (AFU_ORTHOLOGUE AFUA_5G08630)"/>
    <property type="match status" value="1"/>
</dbReference>
<dbReference type="FunFam" id="3.40.33.10:FF:000001">
    <property type="entry name" value="Cysteine-rich secretory protein LCCL domain containing 1"/>
    <property type="match status" value="1"/>
</dbReference>
<dbReference type="STRING" id="52670.A0A2I4CS66"/>
<reference evidence="10" key="1">
    <citation type="submission" date="2025-08" db="UniProtKB">
        <authorList>
            <consortium name="RefSeq"/>
        </authorList>
    </citation>
    <scope>IDENTIFICATION</scope>
</reference>
<organism evidence="9 10">
    <name type="scientific">Austrofundulus limnaeus</name>
    <name type="common">Annual killifish</name>
    <dbReference type="NCBI Taxonomy" id="52670"/>
    <lineage>
        <taxon>Eukaryota</taxon>
        <taxon>Metazoa</taxon>
        <taxon>Chordata</taxon>
        <taxon>Craniata</taxon>
        <taxon>Vertebrata</taxon>
        <taxon>Euteleostomi</taxon>
        <taxon>Actinopterygii</taxon>
        <taxon>Neopterygii</taxon>
        <taxon>Teleostei</taxon>
        <taxon>Neoteleostei</taxon>
        <taxon>Acanthomorphata</taxon>
        <taxon>Ovalentaria</taxon>
        <taxon>Atherinomorphae</taxon>
        <taxon>Cyprinodontiformes</taxon>
        <taxon>Rivulidae</taxon>
        <taxon>Austrofundulus</taxon>
    </lineage>
</organism>
<evidence type="ECO:0000256" key="5">
    <source>
        <dbReference type="ARBA" id="ARBA00023157"/>
    </source>
</evidence>
<evidence type="ECO:0000313" key="10">
    <source>
        <dbReference type="RefSeq" id="XP_013882836.1"/>
    </source>
</evidence>
<keyword evidence="4" id="KW-0677">Repeat</keyword>
<dbReference type="PROSITE" id="PS50820">
    <property type="entry name" value="LCCL"/>
    <property type="match status" value="2"/>
</dbReference>
<proteinExistence type="predicted"/>
<protein>
    <submittedName>
        <fullName evidence="10">Cysteine-rich secretory protein LCCL domain-containing 2</fullName>
    </submittedName>
</protein>
<dbReference type="InterPro" id="IPR051957">
    <property type="entry name" value="CRISP-LCCL_domain"/>
</dbReference>
<evidence type="ECO:0000256" key="1">
    <source>
        <dbReference type="ARBA" id="ARBA00004613"/>
    </source>
</evidence>
<dbReference type="Proteomes" id="UP000192220">
    <property type="component" value="Unplaced"/>
</dbReference>
<feature type="chain" id="PRO_5014143620" evidence="7">
    <location>
        <begin position="25"/>
        <end position="518"/>
    </location>
</feature>
<dbReference type="Pfam" id="PF00188">
    <property type="entry name" value="CAP"/>
    <property type="match status" value="1"/>
</dbReference>
<dbReference type="OrthoDB" id="414826at2759"/>
<dbReference type="FunFam" id="2.170.130.20:FF:000001">
    <property type="entry name" value="Cysteine-rich secretory protein LCCL domain-containing 1"/>
    <property type="match status" value="2"/>
</dbReference>
<feature type="domain" description="LCCL" evidence="8">
    <location>
        <begin position="408"/>
        <end position="500"/>
    </location>
</feature>
<feature type="region of interest" description="Disordered" evidence="6">
    <location>
        <begin position="251"/>
        <end position="305"/>
    </location>
</feature>
<evidence type="ECO:0000256" key="3">
    <source>
        <dbReference type="ARBA" id="ARBA00022729"/>
    </source>
</evidence>
<dbReference type="PANTHER" id="PTHR31331:SF1">
    <property type="entry name" value="CYSTEINE RICH SECRETORY PROTEIN LCCL DOMAIN CONTAINING 2"/>
    <property type="match status" value="1"/>
</dbReference>
<dbReference type="CTD" id="83716"/>
<dbReference type="GO" id="GO:0005576">
    <property type="term" value="C:extracellular region"/>
    <property type="evidence" value="ECO:0007669"/>
    <property type="project" value="UniProtKB-SubCell"/>
</dbReference>
<name>A0A2I4CS66_AUSLI</name>
<dbReference type="KEGG" id="alim:106531501"/>
<dbReference type="GeneID" id="106531501"/>
<evidence type="ECO:0000256" key="4">
    <source>
        <dbReference type="ARBA" id="ARBA00022737"/>
    </source>
</evidence>
<accession>A0A2I4CS66</accession>
<evidence type="ECO:0000259" key="8">
    <source>
        <dbReference type="PROSITE" id="PS50820"/>
    </source>
</evidence>
<comment type="subcellular location">
    <subcellularLocation>
        <location evidence="1">Secreted</location>
    </subcellularLocation>
</comment>
<dbReference type="InterPro" id="IPR036609">
    <property type="entry name" value="LCCL_sf"/>
</dbReference>
<dbReference type="Pfam" id="PF03815">
    <property type="entry name" value="LCCL"/>
    <property type="match status" value="2"/>
</dbReference>
<dbReference type="PROSITE" id="PS01010">
    <property type="entry name" value="CRISP_2"/>
    <property type="match status" value="1"/>
</dbReference>
<dbReference type="SMART" id="SM00603">
    <property type="entry name" value="LCCL"/>
    <property type="match status" value="2"/>
</dbReference>
<keyword evidence="5" id="KW-1015">Disulfide bond</keyword>
<evidence type="ECO:0000256" key="6">
    <source>
        <dbReference type="SAM" id="MobiDB-lite"/>
    </source>
</evidence>